<feature type="compositionally biased region" description="Basic and acidic residues" evidence="7">
    <location>
        <begin position="289"/>
        <end position="300"/>
    </location>
</feature>
<feature type="compositionally biased region" description="Basic residues" evidence="7">
    <location>
        <begin position="344"/>
        <end position="364"/>
    </location>
</feature>
<dbReference type="PANTHER" id="PTHR17602:SF4">
    <property type="entry name" value="RIBOSOME BIOGENESIS REGULATORY PROTEIN HOMOLOG"/>
    <property type="match status" value="1"/>
</dbReference>
<dbReference type="Pfam" id="PF04939">
    <property type="entry name" value="RRS1"/>
    <property type="match status" value="1"/>
</dbReference>
<name>A0A922I0A5_DERFA</name>
<feature type="compositionally biased region" description="Basic and acidic residues" evidence="7">
    <location>
        <begin position="240"/>
        <end position="272"/>
    </location>
</feature>
<reference evidence="8" key="2">
    <citation type="submission" date="2020-06" db="EMBL/GenBank/DDBJ databases">
        <authorList>
            <person name="Ji K."/>
            <person name="Li J."/>
        </authorList>
    </citation>
    <scope>NUCLEOTIDE SEQUENCE</scope>
    <source>
        <strain evidence="8">JKM2019</strain>
        <tissue evidence="8">Whole body</tissue>
    </source>
</reference>
<dbReference type="InterPro" id="IPR007023">
    <property type="entry name" value="Ribosom_reg"/>
</dbReference>
<dbReference type="OrthoDB" id="28455at2759"/>
<dbReference type="GO" id="GO:0005730">
    <property type="term" value="C:nucleolus"/>
    <property type="evidence" value="ECO:0007669"/>
    <property type="project" value="TreeGrafter"/>
</dbReference>
<proteinExistence type="inferred from homology"/>
<gene>
    <name evidence="9" type="primary">RRS1_1</name>
    <name evidence="9" type="ORF">DERF_007346</name>
    <name evidence="8" type="ORF">HUG17_1751</name>
</gene>
<protein>
    <recommendedName>
        <fullName evidence="5">Ribosome biogenesis regulatory protein</fullName>
    </recommendedName>
</protein>
<reference evidence="9" key="1">
    <citation type="submission" date="2013-05" db="EMBL/GenBank/DDBJ databases">
        <authorList>
            <person name="Yim A.K.Y."/>
            <person name="Chan T.F."/>
            <person name="Ji K.M."/>
            <person name="Liu X.Y."/>
            <person name="Zhou J.W."/>
            <person name="Li R.Q."/>
            <person name="Yang K.Y."/>
            <person name="Li J."/>
            <person name="Li M."/>
            <person name="Law P.T.W."/>
            <person name="Wu Y.L."/>
            <person name="Cai Z.L."/>
            <person name="Qin H."/>
            <person name="Bao Y."/>
            <person name="Leung R.K.K."/>
            <person name="Ng P.K.S."/>
            <person name="Zou J."/>
            <person name="Zhong X.J."/>
            <person name="Ran P.X."/>
            <person name="Zhong N.S."/>
            <person name="Liu Z.G."/>
            <person name="Tsui S.K.W."/>
        </authorList>
    </citation>
    <scope>NUCLEOTIDE SEQUENCE</scope>
    <source>
        <strain evidence="9">Derf</strain>
        <tissue evidence="9">Whole organism</tissue>
    </source>
</reference>
<dbReference type="GO" id="GO:0042273">
    <property type="term" value="P:ribosomal large subunit biogenesis"/>
    <property type="evidence" value="ECO:0007669"/>
    <property type="project" value="TreeGrafter"/>
</dbReference>
<evidence type="ECO:0000256" key="3">
    <source>
        <dbReference type="ARBA" id="ARBA00022517"/>
    </source>
</evidence>
<comment type="function">
    <text evidence="5">Involved in ribosomal large subunit assembly.</text>
</comment>
<comment type="similarity">
    <text evidence="2 5">Belongs to the RRS1 family.</text>
</comment>
<dbReference type="PANTHER" id="PTHR17602">
    <property type="entry name" value="RIBOSOME BIOGENESIS REGULATORY PROTEIN"/>
    <property type="match status" value="1"/>
</dbReference>
<keyword evidence="4 5" id="KW-0539">Nucleus</keyword>
<keyword evidence="10" id="KW-1185">Reference proteome</keyword>
<evidence type="ECO:0000256" key="4">
    <source>
        <dbReference type="ARBA" id="ARBA00023242"/>
    </source>
</evidence>
<dbReference type="Proteomes" id="UP000828236">
    <property type="component" value="Unassembled WGS sequence"/>
</dbReference>
<evidence type="ECO:0000256" key="1">
    <source>
        <dbReference type="ARBA" id="ARBA00004123"/>
    </source>
</evidence>
<dbReference type="EMBL" id="ASGP02000003">
    <property type="protein sequence ID" value="KAH9516615.1"/>
    <property type="molecule type" value="Genomic_DNA"/>
</dbReference>
<comment type="caution">
    <text evidence="9">The sequence shown here is derived from an EMBL/GenBank/DDBJ whole genome shotgun (WGS) entry which is preliminary data.</text>
</comment>
<feature type="region of interest" description="Disordered" evidence="7">
    <location>
        <begin position="285"/>
        <end position="364"/>
    </location>
</feature>
<evidence type="ECO:0000313" key="9">
    <source>
        <dbReference type="EMBL" id="KAH9516615.1"/>
    </source>
</evidence>
<evidence type="ECO:0000256" key="2">
    <source>
        <dbReference type="ARBA" id="ARBA00010077"/>
    </source>
</evidence>
<dbReference type="GO" id="GO:0030687">
    <property type="term" value="C:preribosome, large subunit precursor"/>
    <property type="evidence" value="ECO:0007669"/>
    <property type="project" value="TreeGrafter"/>
</dbReference>
<evidence type="ECO:0000313" key="10">
    <source>
        <dbReference type="Proteomes" id="UP000790347"/>
    </source>
</evidence>
<dbReference type="AlphaFoldDB" id="A0A922I0A5"/>
<evidence type="ECO:0000313" key="8">
    <source>
        <dbReference type="EMBL" id="KAH7646213.1"/>
    </source>
</evidence>
<keyword evidence="3 5" id="KW-0690">Ribosome biogenesis</keyword>
<feature type="region of interest" description="Disordered" evidence="7">
    <location>
        <begin position="234"/>
        <end position="272"/>
    </location>
</feature>
<organism evidence="9 10">
    <name type="scientific">Dermatophagoides farinae</name>
    <name type="common">American house dust mite</name>
    <dbReference type="NCBI Taxonomy" id="6954"/>
    <lineage>
        <taxon>Eukaryota</taxon>
        <taxon>Metazoa</taxon>
        <taxon>Ecdysozoa</taxon>
        <taxon>Arthropoda</taxon>
        <taxon>Chelicerata</taxon>
        <taxon>Arachnida</taxon>
        <taxon>Acari</taxon>
        <taxon>Acariformes</taxon>
        <taxon>Sarcoptiformes</taxon>
        <taxon>Astigmata</taxon>
        <taxon>Psoroptidia</taxon>
        <taxon>Analgoidea</taxon>
        <taxon>Pyroglyphidae</taxon>
        <taxon>Dermatophagoidinae</taxon>
        <taxon>Dermatophagoides</taxon>
    </lineage>
</organism>
<sequence length="364" mass="42118">MVSIEGILKKASDQEEKAQQLVTVDSKQIDLTYDLAHLAAFDPNILDLQSLKSEKREEYIKSLTRDNTQLVLNQIWNLETKRVDNVITAVLPKQAVYNLPRTKPIPKPKPPTKWELFARSKGITKKKKERMVWDEVTKQWRPRFGYRSIAQQKQENEWMIEVPDQANPNEDYFAKRSEERNERVAKNELQRLRNISRNLKLRLPGTSGILPNLDSNNKTDQLINAKNLTQKSNASMGKFFKVDSPKESTPRKTTGEKRKFESNFKSDLQDEKQKNIELMNKVLATQKRQSADRNAMEHQTNKTLKQMNKRLNIVSQQKRTNTDNEENGPKSNAKKGPKGNKTNKGIKKARLKQSKKVGNRKKGK</sequence>
<reference evidence="8" key="3">
    <citation type="journal article" date="2021" name="World Allergy Organ. J.">
        <title>Chromosome-level assembly of Dermatophagoides farinae genome and transcriptome reveals two novel allergens Der f 37 and Der f 39.</title>
        <authorList>
            <person name="Chen J."/>
            <person name="Cai Z."/>
            <person name="Fan D."/>
            <person name="Hu J."/>
            <person name="Hou Y."/>
            <person name="He Y."/>
            <person name="Zhang Z."/>
            <person name="Zhao Z."/>
            <person name="Gao P."/>
            <person name="Hu W."/>
            <person name="Sun J."/>
            <person name="Li J."/>
            <person name="Ji K."/>
        </authorList>
    </citation>
    <scope>NUCLEOTIDE SEQUENCE</scope>
    <source>
        <strain evidence="8">JKM2019</strain>
    </source>
</reference>
<comment type="subcellular location">
    <subcellularLocation>
        <location evidence="1 5">Nucleus</location>
    </subcellularLocation>
</comment>
<accession>A0A922I0A5</accession>
<dbReference type="Proteomes" id="UP000790347">
    <property type="component" value="Unassembled WGS sequence"/>
</dbReference>
<dbReference type="GO" id="GO:0000447">
    <property type="term" value="P:endonucleolytic cleavage in ITS1 to separate SSU-rRNA from 5.8S rRNA and LSU-rRNA from tricistronic rRNA transcript (SSU-rRNA, 5.8S rRNA, LSU-rRNA)"/>
    <property type="evidence" value="ECO:0007669"/>
    <property type="project" value="TreeGrafter"/>
</dbReference>
<evidence type="ECO:0000256" key="6">
    <source>
        <dbReference type="SAM" id="Coils"/>
    </source>
</evidence>
<evidence type="ECO:0000256" key="7">
    <source>
        <dbReference type="SAM" id="MobiDB-lite"/>
    </source>
</evidence>
<keyword evidence="6" id="KW-0175">Coiled coil</keyword>
<dbReference type="EMBL" id="SDOV01000001">
    <property type="protein sequence ID" value="KAH7646213.1"/>
    <property type="molecule type" value="Genomic_DNA"/>
</dbReference>
<evidence type="ECO:0000256" key="5">
    <source>
        <dbReference type="RuleBase" id="RU364132"/>
    </source>
</evidence>
<reference evidence="9" key="4">
    <citation type="journal article" date="2022" name="Res Sq">
        <title>Comparative Genomics Reveals Insights into the Divergent Evolution of Astigmatic Mites and Household Pest Adaptations.</title>
        <authorList>
            <person name="Xiong Q."/>
            <person name="Wan A.T.-Y."/>
            <person name="Liu X.-Y."/>
            <person name="Fung C.S.-H."/>
            <person name="Xiao X."/>
            <person name="Malainual N."/>
            <person name="Hou J."/>
            <person name="Wang L."/>
            <person name="Wang M."/>
            <person name="Yang K."/>
            <person name="Cui Y."/>
            <person name="Leung E."/>
            <person name="Nong W."/>
            <person name="Shin S.-K."/>
            <person name="Au S."/>
            <person name="Jeong K.Y."/>
            <person name="Chew F.T."/>
            <person name="Hui J."/>
            <person name="Leung T.F."/>
            <person name="Tungtrongchitr A."/>
            <person name="Zhong N."/>
            <person name="Liu Z."/>
            <person name="Tsui S."/>
        </authorList>
    </citation>
    <scope>NUCLEOTIDE SEQUENCE</scope>
    <source>
        <strain evidence="9">Derf</strain>
        <tissue evidence="9">Whole organism</tissue>
    </source>
</reference>
<feature type="coiled-coil region" evidence="6">
    <location>
        <begin position="175"/>
        <end position="202"/>
    </location>
</feature>